<evidence type="ECO:0000256" key="3">
    <source>
        <dbReference type="ARBA" id="ARBA00023015"/>
    </source>
</evidence>
<evidence type="ECO:0000256" key="1">
    <source>
        <dbReference type="ARBA" id="ARBA00005820"/>
    </source>
</evidence>
<reference evidence="9" key="2">
    <citation type="submission" date="2020-09" db="EMBL/GenBank/DDBJ databases">
        <authorList>
            <person name="Sun Q."/>
            <person name="Ohkuma M."/>
        </authorList>
    </citation>
    <scope>NUCLEOTIDE SEQUENCE</scope>
    <source>
        <strain evidence="9">JCM 4815</strain>
    </source>
</reference>
<evidence type="ECO:0000313" key="9">
    <source>
        <dbReference type="EMBL" id="GGZ41534.1"/>
    </source>
</evidence>
<dbReference type="SMART" id="SM00382">
    <property type="entry name" value="AAA"/>
    <property type="match status" value="1"/>
</dbReference>
<dbReference type="InterPro" id="IPR001867">
    <property type="entry name" value="OmpR/PhoB-type_DNA-bd"/>
</dbReference>
<dbReference type="PRINTS" id="PR00364">
    <property type="entry name" value="DISEASERSIST"/>
</dbReference>
<protein>
    <submittedName>
        <fullName evidence="9">XRE family transcriptional regulator</fullName>
    </submittedName>
</protein>
<keyword evidence="10" id="KW-1185">Reference proteome</keyword>
<dbReference type="InterPro" id="IPR011990">
    <property type="entry name" value="TPR-like_helical_dom_sf"/>
</dbReference>
<dbReference type="InterPro" id="IPR036388">
    <property type="entry name" value="WH-like_DNA-bd_sf"/>
</dbReference>
<dbReference type="PANTHER" id="PTHR35807:SF1">
    <property type="entry name" value="TRANSCRIPTIONAL REGULATOR REDD"/>
    <property type="match status" value="1"/>
</dbReference>
<dbReference type="PROSITE" id="PS51755">
    <property type="entry name" value="OMPR_PHOB"/>
    <property type="match status" value="1"/>
</dbReference>
<feature type="repeat" description="TPR" evidence="6">
    <location>
        <begin position="978"/>
        <end position="1011"/>
    </location>
</feature>
<name>A0A918QD42_9ACTN</name>
<dbReference type="InterPro" id="IPR019734">
    <property type="entry name" value="TPR_rpt"/>
</dbReference>
<dbReference type="AlphaFoldDB" id="A0A918QD42"/>
<feature type="repeat" description="TPR" evidence="6">
    <location>
        <begin position="738"/>
        <end position="771"/>
    </location>
</feature>
<keyword evidence="3" id="KW-0805">Transcription regulation</keyword>
<evidence type="ECO:0000256" key="6">
    <source>
        <dbReference type="PROSITE-ProRule" id="PRU00339"/>
    </source>
</evidence>
<dbReference type="SUPFAM" id="SSF46894">
    <property type="entry name" value="C-terminal effector domain of the bipartite response regulators"/>
    <property type="match status" value="1"/>
</dbReference>
<dbReference type="InterPro" id="IPR005158">
    <property type="entry name" value="BTAD"/>
</dbReference>
<dbReference type="Pfam" id="PF00486">
    <property type="entry name" value="Trans_reg_C"/>
    <property type="match status" value="1"/>
</dbReference>
<dbReference type="Gene3D" id="1.10.10.10">
    <property type="entry name" value="Winged helix-like DNA-binding domain superfamily/Winged helix DNA-binding domain"/>
    <property type="match status" value="1"/>
</dbReference>
<dbReference type="InterPro" id="IPR027417">
    <property type="entry name" value="P-loop_NTPase"/>
</dbReference>
<keyword evidence="6" id="KW-0802">TPR repeat</keyword>
<dbReference type="Pfam" id="PF13424">
    <property type="entry name" value="TPR_12"/>
    <property type="match status" value="4"/>
</dbReference>
<dbReference type="PROSITE" id="PS50293">
    <property type="entry name" value="TPR_REGION"/>
    <property type="match status" value="1"/>
</dbReference>
<evidence type="ECO:0000256" key="4">
    <source>
        <dbReference type="ARBA" id="ARBA00023125"/>
    </source>
</evidence>
<dbReference type="RefSeq" id="WP_189866897.1">
    <property type="nucleotide sequence ID" value="NZ_BMVW01000026.1"/>
</dbReference>
<dbReference type="Gene3D" id="3.40.50.300">
    <property type="entry name" value="P-loop containing nucleotide triphosphate hydrolases"/>
    <property type="match status" value="1"/>
</dbReference>
<keyword evidence="5" id="KW-0804">Transcription</keyword>
<dbReference type="PANTHER" id="PTHR35807">
    <property type="entry name" value="TRANSCRIPTIONAL REGULATOR REDD-RELATED"/>
    <property type="match status" value="1"/>
</dbReference>
<feature type="repeat" description="TPR" evidence="6">
    <location>
        <begin position="938"/>
        <end position="971"/>
    </location>
</feature>
<dbReference type="PROSITE" id="PS50005">
    <property type="entry name" value="TPR"/>
    <property type="match status" value="4"/>
</dbReference>
<evidence type="ECO:0000256" key="2">
    <source>
        <dbReference type="ARBA" id="ARBA00023012"/>
    </source>
</evidence>
<keyword evidence="2" id="KW-0902">Two-component regulatory system</keyword>
<organism evidence="9 10">
    <name type="scientific">Streptomyces poonensis</name>
    <dbReference type="NCBI Taxonomy" id="68255"/>
    <lineage>
        <taxon>Bacteria</taxon>
        <taxon>Bacillati</taxon>
        <taxon>Actinomycetota</taxon>
        <taxon>Actinomycetes</taxon>
        <taxon>Kitasatosporales</taxon>
        <taxon>Streptomycetaceae</taxon>
        <taxon>Streptomyces</taxon>
    </lineage>
</organism>
<feature type="DNA-binding region" description="OmpR/PhoB-type" evidence="7">
    <location>
        <begin position="1"/>
        <end position="106"/>
    </location>
</feature>
<dbReference type="GO" id="GO:0006355">
    <property type="term" value="P:regulation of DNA-templated transcription"/>
    <property type="evidence" value="ECO:0007669"/>
    <property type="project" value="InterPro"/>
</dbReference>
<dbReference type="SMART" id="SM01043">
    <property type="entry name" value="BTAD"/>
    <property type="match status" value="1"/>
</dbReference>
<dbReference type="InterPro" id="IPR051677">
    <property type="entry name" value="AfsR-DnrI-RedD_regulator"/>
</dbReference>
<dbReference type="SUPFAM" id="SSF52540">
    <property type="entry name" value="P-loop containing nucleoside triphosphate hydrolases"/>
    <property type="match status" value="1"/>
</dbReference>
<dbReference type="SMART" id="SM00028">
    <property type="entry name" value="TPR"/>
    <property type="match status" value="9"/>
</dbReference>
<keyword evidence="4 7" id="KW-0238">DNA-binding</keyword>
<reference evidence="9" key="1">
    <citation type="journal article" date="2014" name="Int. J. Syst. Evol. Microbiol.">
        <title>Complete genome sequence of Corynebacterium casei LMG S-19264T (=DSM 44701T), isolated from a smear-ripened cheese.</title>
        <authorList>
            <consortium name="US DOE Joint Genome Institute (JGI-PGF)"/>
            <person name="Walter F."/>
            <person name="Albersmeier A."/>
            <person name="Kalinowski J."/>
            <person name="Ruckert C."/>
        </authorList>
    </citation>
    <scope>NUCLEOTIDE SEQUENCE</scope>
    <source>
        <strain evidence="9">JCM 4815</strain>
    </source>
</reference>
<dbReference type="InterPro" id="IPR003593">
    <property type="entry name" value="AAA+_ATPase"/>
</dbReference>
<proteinExistence type="inferred from homology"/>
<dbReference type="Gene3D" id="1.25.40.10">
    <property type="entry name" value="Tetratricopeptide repeat domain"/>
    <property type="match status" value="3"/>
</dbReference>
<dbReference type="SMART" id="SM00862">
    <property type="entry name" value="Trans_reg_C"/>
    <property type="match status" value="1"/>
</dbReference>
<dbReference type="EMBL" id="BMVW01000026">
    <property type="protein sequence ID" value="GGZ41534.1"/>
    <property type="molecule type" value="Genomic_DNA"/>
</dbReference>
<evidence type="ECO:0000313" key="10">
    <source>
        <dbReference type="Proteomes" id="UP000622166"/>
    </source>
</evidence>
<dbReference type="SUPFAM" id="SSF48452">
    <property type="entry name" value="TPR-like"/>
    <property type="match status" value="2"/>
</dbReference>
<dbReference type="CDD" id="cd15831">
    <property type="entry name" value="BTAD"/>
    <property type="match status" value="1"/>
</dbReference>
<comment type="similarity">
    <text evidence="1">Belongs to the AfsR/DnrI/RedD regulatory family.</text>
</comment>
<dbReference type="SUPFAM" id="SSF81901">
    <property type="entry name" value="HCP-like"/>
    <property type="match status" value="1"/>
</dbReference>
<evidence type="ECO:0000259" key="8">
    <source>
        <dbReference type="PROSITE" id="PS51755"/>
    </source>
</evidence>
<feature type="repeat" description="TPR" evidence="6">
    <location>
        <begin position="898"/>
        <end position="931"/>
    </location>
</feature>
<dbReference type="InterPro" id="IPR016032">
    <property type="entry name" value="Sig_transdc_resp-reg_C-effctor"/>
</dbReference>
<evidence type="ECO:0000256" key="5">
    <source>
        <dbReference type="ARBA" id="ARBA00023163"/>
    </source>
</evidence>
<dbReference type="GO" id="GO:0000160">
    <property type="term" value="P:phosphorelay signal transduction system"/>
    <property type="evidence" value="ECO:0007669"/>
    <property type="project" value="UniProtKB-KW"/>
</dbReference>
<sequence>MDDHTAPQTLRFAVLGPLQVWRNGAELDVGPMQQRVVLAVLLLHANQPISRDKLIDAVWGTTVPGRAVNLLQRHAAGLRRVLEPGRPARAPSRLLTWSGAGYMLTVPAGRLDLETFAAQVKRGRAARAAGDLRAAAEALHGASELWRGGLCEGLTGPLLEAERDRLAEHRLDVLEERIEADLALGRHAGVVAELARLVREHPLRERLRAQQMLALYRSGRQAEALAAYRQGRTLLAEELGIEPGAELQRLERAVLSADPALTSPAPEGALPERSGPVRAPCLLPGDVAGFTGRREQLAWLDRLMVSDATSTATVIGLICGTPGVGKTALALHWAHRARHSFPDGQLYVNLRGYGPERPMTAGEALARLLAALGLRGRDVPLEVEDRAARYRSELAGRRMLIVLDNAATADQVRPLLPGTATCTTLVTSRDALPGLVALHGAHRLVLDLLPADDARTLLHRLIGARVQADPQAAATLANLCRRLPLALRLAAELAAARPHHSLADLTTGLADRQRRLDLLDADEDIGAGMRAVLSWSYQRLPADTARAFRLLALHPGTDWDAHATAALTRTDLNAARRLLGQLARAHLIQTTGPDRYSMHDLLRAYAAELAAGTDPGPDRKAALTRLLDHYLATATTATIALGFPLLDRRPRLFRYTPVIPAPPVGDPDTARAWLDAERANLVAVCAHAVRHGWHRHASDLATTLFRHLDDSGLYAVALTLHTHAREAARHVGDRNSEAYALSYLGVVYWRQGHYQRAVGHYRQALDLFQRTGNQDGQAYALTCRGLVYWRQGHFQESADDQCRAANMFERTGNRGGQAWVLNHLGLVYWQQGHYRQAADYQCRAADIFEEIGDRDGQAYALACVGLVHWQQGHYQPAVSHQRRALDLFEGTGNRDGQAYALTCLGLVYWRQGRYQRAADHHRQALEISQQTGNRAGQKFALLSLGLVYWRQGEYQRAADHHHQALDLSKQLDDRVSQAYALTCLGLVHREQKQHQQAIDHHHKALDISKEIGHRALEVDALNGLGEALQADGQTLEARARHAEALALAVDTGDQYERARAHTGIAATHHATGDVPQARRHWDEALGLYAGLGVPDADTVRAQLAALTPQDVSPAAPS</sequence>
<accession>A0A918QD42</accession>
<dbReference type="Proteomes" id="UP000622166">
    <property type="component" value="Unassembled WGS sequence"/>
</dbReference>
<dbReference type="Pfam" id="PF03704">
    <property type="entry name" value="BTAD"/>
    <property type="match status" value="1"/>
</dbReference>
<comment type="caution">
    <text evidence="9">The sequence shown here is derived from an EMBL/GenBank/DDBJ whole genome shotgun (WGS) entry which is preliminary data.</text>
</comment>
<feature type="domain" description="OmpR/PhoB-type" evidence="8">
    <location>
        <begin position="1"/>
        <end position="106"/>
    </location>
</feature>
<dbReference type="GO" id="GO:0003677">
    <property type="term" value="F:DNA binding"/>
    <property type="evidence" value="ECO:0007669"/>
    <property type="project" value="UniProtKB-UniRule"/>
</dbReference>
<evidence type="ECO:0000256" key="7">
    <source>
        <dbReference type="PROSITE-ProRule" id="PRU01091"/>
    </source>
</evidence>
<gene>
    <name evidence="9" type="ORF">GCM10010365_72820</name>
</gene>
<dbReference type="GO" id="GO:0043531">
    <property type="term" value="F:ADP binding"/>
    <property type="evidence" value="ECO:0007669"/>
    <property type="project" value="InterPro"/>
</dbReference>